<dbReference type="AlphaFoldDB" id="A0A426DIV9"/>
<accession>A0A426DIV9</accession>
<reference evidence="1" key="1">
    <citation type="submission" date="2018-10" db="EMBL/GenBank/DDBJ databases">
        <title>Schaedlerella arabinophila gen. nov. sp. nov., isolated from the mouse intestinal tract and comparative analysis with the genome of the closely related altered Schaedler flora strain ASF502.</title>
        <authorList>
            <person name="Miyake S."/>
            <person name="Soh M."/>
            <person name="Seedorf H."/>
        </authorList>
    </citation>
    <scope>NUCLEOTIDE SEQUENCE [LARGE SCALE GENOMIC DNA]</scope>
    <source>
        <strain evidence="1">DSM 106076</strain>
    </source>
</reference>
<evidence type="ECO:0000313" key="2">
    <source>
        <dbReference type="Proteomes" id="UP000274920"/>
    </source>
</evidence>
<dbReference type="InterPro" id="IPR017695">
    <property type="entry name" value="Se-dep_Mo_hydrolase_YqeB"/>
</dbReference>
<dbReference type="RefSeq" id="WP_125128256.1">
    <property type="nucleotide sequence ID" value="NZ_RHJS01000002.1"/>
</dbReference>
<dbReference type="EMBL" id="RHJS01000002">
    <property type="protein sequence ID" value="RRK32837.1"/>
    <property type="molecule type" value="Genomic_DNA"/>
</dbReference>
<gene>
    <name evidence="1" type="ORF">EBB54_16845</name>
</gene>
<comment type="caution">
    <text evidence="1">The sequence shown here is derived from an EMBL/GenBank/DDBJ whole genome shotgun (WGS) entry which is preliminary data.</text>
</comment>
<proteinExistence type="predicted"/>
<organism evidence="1 2">
    <name type="scientific">Schaedlerella arabinosiphila</name>
    <dbReference type="NCBI Taxonomy" id="2044587"/>
    <lineage>
        <taxon>Bacteria</taxon>
        <taxon>Bacillati</taxon>
        <taxon>Bacillota</taxon>
        <taxon>Clostridia</taxon>
        <taxon>Lachnospirales</taxon>
        <taxon>Lachnospiraceae</taxon>
        <taxon>Schaedlerella</taxon>
    </lineage>
</organism>
<evidence type="ECO:0000313" key="1">
    <source>
        <dbReference type="EMBL" id="RRK32837.1"/>
    </source>
</evidence>
<name>A0A426DIV9_9FIRM</name>
<protein>
    <submittedName>
        <fullName evidence="1">EF2563 family selenium-dependent molybdenum hydroxylase system protein</fullName>
    </submittedName>
</protein>
<dbReference type="Proteomes" id="UP000274920">
    <property type="component" value="Unassembled WGS sequence"/>
</dbReference>
<sequence>MAVGKYGKKSLFTGFEGSSMMELSTQREAGTNMKILIKGAGDLATGIAYEFWLAGHQILMTDIEVPLAVRRTVSFSRAVYEGEAQVEQAKGILVQNLEEALGVTKAGNIAVIVDPQAKIRETYCPDVLIDGIMAKKNLGTRIGDAPVVIGIGPGFTAGADCHFVIETQRGPSLGQVISEGSAIPNTGIPGEIAGYTIERLVRASASGTMEPIAQIGDLVKKGQTVAMTGGVPVCAQMSGIVRGMLQEGVQVEKGLKIGDIDAREDRTYCVTISDKARRIGKGALEAAFSGSPRFKKRR</sequence>
<dbReference type="NCBIfam" id="TIGR03309">
    <property type="entry name" value="matur_yqeB"/>
    <property type="match status" value="1"/>
</dbReference>
<keyword evidence="2" id="KW-1185">Reference proteome</keyword>